<dbReference type="Pfam" id="PF05036">
    <property type="entry name" value="SPOR"/>
    <property type="match status" value="1"/>
</dbReference>
<dbReference type="EMBL" id="BAABLF010000012">
    <property type="protein sequence ID" value="GAA5191644.1"/>
    <property type="molecule type" value="Genomic_DNA"/>
</dbReference>
<dbReference type="CDD" id="cd22268">
    <property type="entry name" value="DPBB_RlpA-like"/>
    <property type="match status" value="1"/>
</dbReference>
<keyword evidence="3 4" id="KW-0961">Cell wall biogenesis/degradation</keyword>
<dbReference type="Gene3D" id="3.30.70.1070">
    <property type="entry name" value="Sporulation related repeat"/>
    <property type="match status" value="1"/>
</dbReference>
<evidence type="ECO:0000256" key="2">
    <source>
        <dbReference type="ARBA" id="ARBA00023239"/>
    </source>
</evidence>
<reference evidence="9" key="1">
    <citation type="journal article" date="2019" name="Int. J. Syst. Evol. Microbiol.">
        <title>The Global Catalogue of Microorganisms (GCM) 10K type strain sequencing project: providing services to taxonomists for standard genome sequencing and annotation.</title>
        <authorList>
            <consortium name="The Broad Institute Genomics Platform"/>
            <consortium name="The Broad Institute Genome Sequencing Center for Infectious Disease"/>
            <person name="Wu L."/>
            <person name="Ma J."/>
        </authorList>
    </citation>
    <scope>NUCLEOTIDE SEQUENCE [LARGE SCALE GENOMIC DNA]</scope>
    <source>
        <strain evidence="9">JCM 18720</strain>
    </source>
</reference>
<dbReference type="InterPro" id="IPR009009">
    <property type="entry name" value="RlpA-like_DPBB"/>
</dbReference>
<evidence type="ECO:0000313" key="9">
    <source>
        <dbReference type="Proteomes" id="UP001501600"/>
    </source>
</evidence>
<comment type="function">
    <text evidence="4">Lytic transglycosylase with a strong preference for naked glycan strands that lack stem peptides.</text>
</comment>
<evidence type="ECO:0000256" key="5">
    <source>
        <dbReference type="RuleBase" id="RU003495"/>
    </source>
</evidence>
<accession>A0ABP9S898</accession>
<dbReference type="PANTHER" id="PTHR34183:SF1">
    <property type="entry name" value="ENDOLYTIC PEPTIDOGLYCAN TRANSGLYCOSYLASE RLPA"/>
    <property type="match status" value="1"/>
</dbReference>
<keyword evidence="9" id="KW-1185">Reference proteome</keyword>
<dbReference type="InterPro" id="IPR036908">
    <property type="entry name" value="RlpA-like_sf"/>
</dbReference>
<dbReference type="InterPro" id="IPR034718">
    <property type="entry name" value="RlpA"/>
</dbReference>
<dbReference type="InterPro" id="IPR012997">
    <property type="entry name" value="RplA"/>
</dbReference>
<dbReference type="Pfam" id="PF03330">
    <property type="entry name" value="DPBB_1"/>
    <property type="match status" value="1"/>
</dbReference>
<evidence type="ECO:0000313" key="8">
    <source>
        <dbReference type="EMBL" id="GAA5191644.1"/>
    </source>
</evidence>
<dbReference type="Gene3D" id="2.40.40.10">
    <property type="entry name" value="RlpA-like domain"/>
    <property type="match status" value="1"/>
</dbReference>
<name>A0ABP9S898_9GAMM</name>
<dbReference type="HAMAP" id="MF_02071">
    <property type="entry name" value="RlpA"/>
    <property type="match status" value="1"/>
</dbReference>
<dbReference type="SUPFAM" id="SSF110997">
    <property type="entry name" value="Sporulation related repeat"/>
    <property type="match status" value="1"/>
</dbReference>
<evidence type="ECO:0000256" key="4">
    <source>
        <dbReference type="HAMAP-Rule" id="MF_02071"/>
    </source>
</evidence>
<evidence type="ECO:0000259" key="7">
    <source>
        <dbReference type="PROSITE" id="PS51724"/>
    </source>
</evidence>
<gene>
    <name evidence="4 8" type="primary">rlpA</name>
    <name evidence="8" type="ORF">GCM10025772_18920</name>
</gene>
<dbReference type="RefSeq" id="WP_345316812.1">
    <property type="nucleotide sequence ID" value="NZ_BAABLF010000012.1"/>
</dbReference>
<dbReference type="NCBIfam" id="TIGR00413">
    <property type="entry name" value="rlpA"/>
    <property type="match status" value="1"/>
</dbReference>
<dbReference type="PROSITE" id="PS51724">
    <property type="entry name" value="SPOR"/>
    <property type="match status" value="1"/>
</dbReference>
<dbReference type="InterPro" id="IPR036680">
    <property type="entry name" value="SPOR-like_sf"/>
</dbReference>
<dbReference type="Proteomes" id="UP001501600">
    <property type="component" value="Unassembled WGS sequence"/>
</dbReference>
<dbReference type="InterPro" id="IPR007730">
    <property type="entry name" value="SPOR-like_dom"/>
</dbReference>
<dbReference type="PANTHER" id="PTHR34183">
    <property type="entry name" value="ENDOLYTIC PEPTIDOGLYCAN TRANSGLYCOSYLASE RLPA"/>
    <property type="match status" value="1"/>
</dbReference>
<protein>
    <recommendedName>
        <fullName evidence="4">Endolytic peptidoglycan transglycosylase RlpA</fullName>
        <ecNumber evidence="4">4.2.2.-</ecNumber>
    </recommendedName>
</protein>
<comment type="similarity">
    <text evidence="4 5">Belongs to the RlpA family.</text>
</comment>
<sequence length="273" mass="30487">MKASKSVAGLALLTLWGCSSTPPPEPESRYQMKQDRPPAQAPDLSHLEPLQPRYEPLSRGGNRDYQVWGIHYEVLDSAEGYIKEGIASWYGAKFHGHLTSNGETYDMYSFSAAHRSLPLPTYARVTNLENDKSLIVRINDRGPFHPDREIDLSYAAAWHLGVLKSGTARVRVEAIHLAPEPTPRPPEPSETFYIQLAASTDRSNVDRLKRQIQGETSLPARVTLQDSLYKLQLGPFADRQESQRWLETLKASGYNQAFTVTAPTLSPAKSSAR</sequence>
<evidence type="ECO:0000256" key="1">
    <source>
        <dbReference type="ARBA" id="ARBA00022729"/>
    </source>
</evidence>
<comment type="caution">
    <text evidence="8">The sequence shown here is derived from an EMBL/GenBank/DDBJ whole genome shotgun (WGS) entry which is preliminary data.</text>
</comment>
<evidence type="ECO:0000256" key="3">
    <source>
        <dbReference type="ARBA" id="ARBA00023316"/>
    </source>
</evidence>
<keyword evidence="2 4" id="KW-0456">Lyase</keyword>
<dbReference type="EC" id="4.2.2.-" evidence="4"/>
<feature type="domain" description="SPOR" evidence="7">
    <location>
        <begin position="186"/>
        <end position="262"/>
    </location>
</feature>
<feature type="compositionally biased region" description="Basic and acidic residues" evidence="6">
    <location>
        <begin position="26"/>
        <end position="36"/>
    </location>
</feature>
<organism evidence="8 9">
    <name type="scientific">Ferrimonas gelatinilytica</name>
    <dbReference type="NCBI Taxonomy" id="1255257"/>
    <lineage>
        <taxon>Bacteria</taxon>
        <taxon>Pseudomonadati</taxon>
        <taxon>Pseudomonadota</taxon>
        <taxon>Gammaproteobacteria</taxon>
        <taxon>Alteromonadales</taxon>
        <taxon>Ferrimonadaceae</taxon>
        <taxon>Ferrimonas</taxon>
    </lineage>
</organism>
<dbReference type="SUPFAM" id="SSF50685">
    <property type="entry name" value="Barwin-like endoglucanases"/>
    <property type="match status" value="1"/>
</dbReference>
<keyword evidence="1" id="KW-0732">Signal</keyword>
<feature type="region of interest" description="Disordered" evidence="6">
    <location>
        <begin position="18"/>
        <end position="58"/>
    </location>
</feature>
<evidence type="ECO:0000256" key="6">
    <source>
        <dbReference type="SAM" id="MobiDB-lite"/>
    </source>
</evidence>
<proteinExistence type="inferred from homology"/>